<comment type="pathway">
    <text evidence="2 20">Nucleotide-sugar biosynthesis; UDP-N-acetyl-alpha-D-glucosamine biosynthesis; N-acetyl-alpha-D-glucosamine 1-phosphate from alpha-D-glucosamine 6-phosphate (route II): step 2/2.</text>
</comment>
<dbReference type="InterPro" id="IPR018357">
    <property type="entry name" value="Hexapep_transf_CS"/>
</dbReference>
<comment type="subunit">
    <text evidence="20">Homotrimer.</text>
</comment>
<comment type="subcellular location">
    <subcellularLocation>
        <location evidence="1 20">Cytoplasm</location>
    </subcellularLocation>
</comment>
<feature type="binding site" evidence="20">
    <location>
        <position position="367"/>
    </location>
    <ligand>
        <name>UDP-N-acetyl-alpha-D-glucosamine</name>
        <dbReference type="ChEBI" id="CHEBI:57705"/>
    </ligand>
</feature>
<dbReference type="InterPro" id="IPR005835">
    <property type="entry name" value="NTP_transferase_dom"/>
</dbReference>
<keyword evidence="15 20" id="KW-0012">Acyltransferase</keyword>
<evidence type="ECO:0000256" key="11">
    <source>
        <dbReference type="ARBA" id="ARBA00022842"/>
    </source>
</evidence>
<dbReference type="HAMAP" id="MF_01631">
    <property type="entry name" value="GlmU"/>
    <property type="match status" value="1"/>
</dbReference>
<dbReference type="EC" id="2.3.1.157" evidence="20"/>
<dbReference type="InterPro" id="IPR029044">
    <property type="entry name" value="Nucleotide-diphossugar_trans"/>
</dbReference>
<comment type="catalytic activity">
    <reaction evidence="18 20">
        <text>N-acetyl-alpha-D-glucosamine 1-phosphate + UTP + H(+) = UDP-N-acetyl-alpha-D-glucosamine + diphosphate</text>
        <dbReference type="Rhea" id="RHEA:13509"/>
        <dbReference type="ChEBI" id="CHEBI:15378"/>
        <dbReference type="ChEBI" id="CHEBI:33019"/>
        <dbReference type="ChEBI" id="CHEBI:46398"/>
        <dbReference type="ChEBI" id="CHEBI:57705"/>
        <dbReference type="ChEBI" id="CHEBI:57776"/>
        <dbReference type="EC" id="2.7.7.23"/>
    </reaction>
</comment>
<dbReference type="InterPro" id="IPR005882">
    <property type="entry name" value="Bifunctional_GlmU"/>
</dbReference>
<feature type="binding site" evidence="20">
    <location>
        <position position="341"/>
    </location>
    <ligand>
        <name>UDP-N-acetyl-alpha-D-glucosamine</name>
        <dbReference type="ChEBI" id="CHEBI:57705"/>
    </ligand>
</feature>
<keyword evidence="14 20" id="KW-0511">Multifunctional enzyme</keyword>
<feature type="binding site" evidence="20">
    <location>
        <position position="145"/>
    </location>
    <ligand>
        <name>UDP-N-acetyl-alpha-D-glucosamine</name>
        <dbReference type="ChEBI" id="CHEBI:57705"/>
    </ligand>
</feature>
<dbReference type="GO" id="GO:0005737">
    <property type="term" value="C:cytoplasm"/>
    <property type="evidence" value="ECO:0007669"/>
    <property type="project" value="UniProtKB-SubCell"/>
</dbReference>
<evidence type="ECO:0000256" key="4">
    <source>
        <dbReference type="ARBA" id="ARBA00007707"/>
    </source>
</evidence>
<evidence type="ECO:0000256" key="5">
    <source>
        <dbReference type="ARBA" id="ARBA00007947"/>
    </source>
</evidence>
<feature type="binding site" evidence="20">
    <location>
        <position position="218"/>
    </location>
    <ligand>
        <name>Mg(2+)</name>
        <dbReference type="ChEBI" id="CHEBI:18420"/>
    </ligand>
</feature>
<dbReference type="Proteomes" id="UP000657006">
    <property type="component" value="Unassembled WGS sequence"/>
</dbReference>
<feature type="active site" description="Proton acceptor" evidence="20">
    <location>
        <position position="353"/>
    </location>
</feature>
<dbReference type="GO" id="GO:0008360">
    <property type="term" value="P:regulation of cell shape"/>
    <property type="evidence" value="ECO:0007669"/>
    <property type="project" value="UniProtKB-KW"/>
</dbReference>
<dbReference type="Gene3D" id="2.160.10.10">
    <property type="entry name" value="Hexapeptide repeat proteins"/>
    <property type="match status" value="1"/>
</dbReference>
<feature type="binding site" evidence="20">
    <location>
        <position position="430"/>
    </location>
    <ligand>
        <name>acetyl-CoA</name>
        <dbReference type="ChEBI" id="CHEBI:57288"/>
    </ligand>
</feature>
<comment type="function">
    <text evidence="19 20">Catalyzes the last two sequential reactions in the de novo biosynthetic pathway for UDP-N-acetylglucosamine (UDP-GlcNAc). The C-terminal domain catalyzes the transfer of acetyl group from acetyl coenzyme A to glucosamine-1-phosphate (GlcN-1-P) to produce N-acetylglucosamine-1-phosphate (GlcNAc-1-P), which is converted into UDP-GlcNAc by the transfer of uridine 5-monophosphate (from uridine 5-triphosphate), a reaction catalyzed by the N-terminal domain.</text>
</comment>
<feature type="region of interest" description="N-acetyltransferase" evidence="20">
    <location>
        <begin position="242"/>
        <end position="446"/>
    </location>
</feature>
<dbReference type="InterPro" id="IPR038009">
    <property type="entry name" value="GlmU_C_LbH"/>
</dbReference>
<accession>A0A926DUF8</accession>
<feature type="domain" description="Nucleotidyl transferase" evidence="21">
    <location>
        <begin position="10"/>
        <end position="209"/>
    </location>
</feature>
<evidence type="ECO:0000256" key="13">
    <source>
        <dbReference type="ARBA" id="ARBA00022984"/>
    </source>
</evidence>
<dbReference type="GO" id="GO:0000902">
    <property type="term" value="P:cell morphogenesis"/>
    <property type="evidence" value="ECO:0007669"/>
    <property type="project" value="UniProtKB-UniRule"/>
</dbReference>
<name>A0A926DUF8_9FIRM</name>
<dbReference type="GO" id="GO:0071555">
    <property type="term" value="P:cell wall organization"/>
    <property type="evidence" value="ECO:0007669"/>
    <property type="project" value="UniProtKB-KW"/>
</dbReference>
<dbReference type="Gene3D" id="3.90.550.10">
    <property type="entry name" value="Spore Coat Polysaccharide Biosynthesis Protein SpsA, Chain A"/>
    <property type="match status" value="1"/>
</dbReference>
<keyword evidence="11 20" id="KW-0460">Magnesium</keyword>
<feature type="region of interest" description="Linker" evidence="20">
    <location>
        <begin position="221"/>
        <end position="241"/>
    </location>
</feature>
<comment type="similarity">
    <text evidence="4 20">In the C-terminal section; belongs to the transferase hexapeptide repeat family.</text>
</comment>
<evidence type="ECO:0000256" key="7">
    <source>
        <dbReference type="ARBA" id="ARBA00022679"/>
    </source>
</evidence>
<evidence type="ECO:0000256" key="20">
    <source>
        <dbReference type="HAMAP-Rule" id="MF_01631"/>
    </source>
</evidence>
<dbReference type="NCBIfam" id="TIGR01173">
    <property type="entry name" value="glmU"/>
    <property type="match status" value="1"/>
</dbReference>
<proteinExistence type="inferred from homology"/>
<keyword evidence="13 20" id="KW-0573">Peptidoglycan synthesis</keyword>
<feature type="binding site" evidence="20">
    <location>
        <position position="356"/>
    </location>
    <ligand>
        <name>UDP-N-acetyl-alpha-D-glucosamine</name>
        <dbReference type="ChEBI" id="CHEBI:57705"/>
    </ligand>
</feature>
<reference evidence="22" key="1">
    <citation type="submission" date="2020-08" db="EMBL/GenBank/DDBJ databases">
        <title>Genome public.</title>
        <authorList>
            <person name="Liu C."/>
            <person name="Sun Q."/>
        </authorList>
    </citation>
    <scope>NUCLEOTIDE SEQUENCE</scope>
    <source>
        <strain evidence="22">NSJ-32</strain>
    </source>
</reference>
<evidence type="ECO:0000256" key="9">
    <source>
        <dbReference type="ARBA" id="ARBA00022723"/>
    </source>
</evidence>
<dbReference type="InterPro" id="IPR001451">
    <property type="entry name" value="Hexapep"/>
</dbReference>
<dbReference type="PANTHER" id="PTHR43584">
    <property type="entry name" value="NUCLEOTIDYL TRANSFERASE"/>
    <property type="match status" value="1"/>
</dbReference>
<keyword evidence="10 20" id="KW-0677">Repeat</keyword>
<dbReference type="SUPFAM" id="SSF53448">
    <property type="entry name" value="Nucleotide-diphospho-sugar transferases"/>
    <property type="match status" value="1"/>
</dbReference>
<keyword evidence="9 20" id="KW-0479">Metal-binding</keyword>
<dbReference type="GO" id="GO:0009245">
    <property type="term" value="P:lipid A biosynthetic process"/>
    <property type="evidence" value="ECO:0007669"/>
    <property type="project" value="UniProtKB-UniRule"/>
</dbReference>
<keyword evidence="8 20" id="KW-0548">Nucleotidyltransferase</keyword>
<evidence type="ECO:0000256" key="17">
    <source>
        <dbReference type="ARBA" id="ARBA00048247"/>
    </source>
</evidence>
<evidence type="ECO:0000256" key="8">
    <source>
        <dbReference type="ARBA" id="ARBA00022695"/>
    </source>
</evidence>
<dbReference type="Pfam" id="PF00483">
    <property type="entry name" value="NTP_transferase"/>
    <property type="match status" value="1"/>
</dbReference>
<dbReference type="GO" id="GO:0006048">
    <property type="term" value="P:UDP-N-acetylglucosamine biosynthetic process"/>
    <property type="evidence" value="ECO:0007669"/>
    <property type="project" value="InterPro"/>
</dbReference>
<feature type="binding site" evidence="20">
    <location>
        <position position="160"/>
    </location>
    <ligand>
        <name>UDP-N-acetyl-alpha-D-glucosamine</name>
        <dbReference type="ChEBI" id="CHEBI:57705"/>
    </ligand>
</feature>
<dbReference type="EC" id="2.7.7.23" evidence="20"/>
<dbReference type="SUPFAM" id="SSF51161">
    <property type="entry name" value="Trimeric LpxA-like enzymes"/>
    <property type="match status" value="1"/>
</dbReference>
<dbReference type="Pfam" id="PF00132">
    <property type="entry name" value="Hexapep"/>
    <property type="match status" value="2"/>
</dbReference>
<keyword evidence="23" id="KW-1185">Reference proteome</keyword>
<dbReference type="InterPro" id="IPR011004">
    <property type="entry name" value="Trimer_LpxA-like_sf"/>
</dbReference>
<dbReference type="GO" id="GO:0000287">
    <property type="term" value="F:magnesium ion binding"/>
    <property type="evidence" value="ECO:0007669"/>
    <property type="project" value="UniProtKB-UniRule"/>
</dbReference>
<comment type="caution">
    <text evidence="22">The sequence shown here is derived from an EMBL/GenBank/DDBJ whole genome shotgun (WGS) entry which is preliminary data.</text>
</comment>
<evidence type="ECO:0000313" key="23">
    <source>
        <dbReference type="Proteomes" id="UP000657006"/>
    </source>
</evidence>
<evidence type="ECO:0000256" key="3">
    <source>
        <dbReference type="ARBA" id="ARBA00005208"/>
    </source>
</evidence>
<comment type="cofactor">
    <cofactor evidence="20">
        <name>Mg(2+)</name>
        <dbReference type="ChEBI" id="CHEBI:18420"/>
    </cofactor>
    <text evidence="20">Binds 1 Mg(2+) ion per subunit.</text>
</comment>
<comment type="catalytic activity">
    <reaction evidence="17 20">
        <text>alpha-D-glucosamine 1-phosphate + acetyl-CoA = N-acetyl-alpha-D-glucosamine 1-phosphate + CoA + H(+)</text>
        <dbReference type="Rhea" id="RHEA:13725"/>
        <dbReference type="ChEBI" id="CHEBI:15378"/>
        <dbReference type="ChEBI" id="CHEBI:57287"/>
        <dbReference type="ChEBI" id="CHEBI:57288"/>
        <dbReference type="ChEBI" id="CHEBI:57776"/>
        <dbReference type="ChEBI" id="CHEBI:58516"/>
        <dbReference type="EC" id="2.3.1.157"/>
    </reaction>
</comment>
<evidence type="ECO:0000256" key="10">
    <source>
        <dbReference type="ARBA" id="ARBA00022737"/>
    </source>
</evidence>
<evidence type="ECO:0000256" key="16">
    <source>
        <dbReference type="ARBA" id="ARBA00023316"/>
    </source>
</evidence>
<evidence type="ECO:0000256" key="18">
    <source>
        <dbReference type="ARBA" id="ARBA00048493"/>
    </source>
</evidence>
<feature type="region of interest" description="Pyrophosphorylase" evidence="20">
    <location>
        <begin position="1"/>
        <end position="220"/>
    </location>
</feature>
<dbReference type="CDD" id="cd02540">
    <property type="entry name" value="GT2_GlmU_N_bac"/>
    <property type="match status" value="1"/>
</dbReference>
<feature type="binding site" evidence="20">
    <location>
        <position position="11"/>
    </location>
    <ligand>
        <name>UDP-N-acetyl-alpha-D-glucosamine</name>
        <dbReference type="ChEBI" id="CHEBI:57705"/>
    </ligand>
</feature>
<evidence type="ECO:0000256" key="2">
    <source>
        <dbReference type="ARBA" id="ARBA00005166"/>
    </source>
</evidence>
<dbReference type="InterPro" id="IPR050065">
    <property type="entry name" value="GlmU-like"/>
</dbReference>
<dbReference type="AlphaFoldDB" id="A0A926DUF8"/>
<evidence type="ECO:0000256" key="19">
    <source>
        <dbReference type="ARBA" id="ARBA00049628"/>
    </source>
</evidence>
<feature type="binding site" evidence="20">
    <location>
        <position position="413"/>
    </location>
    <ligand>
        <name>acetyl-CoA</name>
        <dbReference type="ChEBI" id="CHEBI:57288"/>
    </ligand>
</feature>
<keyword evidence="12 20" id="KW-0133">Cell shape</keyword>
<dbReference type="EMBL" id="JACRSQ010000014">
    <property type="protein sequence ID" value="MBC8543909.1"/>
    <property type="molecule type" value="Genomic_DNA"/>
</dbReference>
<keyword evidence="7 20" id="KW-0808">Transferase</keyword>
<comment type="pathway">
    <text evidence="3 20">Nucleotide-sugar biosynthesis; UDP-N-acetyl-alpha-D-glucosamine biosynthesis; UDP-N-acetyl-alpha-D-glucosamine from N-acetyl-alpha-D-glucosamine 1-phosphate: step 1/1.</text>
</comment>
<dbReference type="GO" id="GO:0016020">
    <property type="term" value="C:membrane"/>
    <property type="evidence" value="ECO:0007669"/>
    <property type="project" value="GOC"/>
</dbReference>
<dbReference type="GO" id="GO:0009252">
    <property type="term" value="P:peptidoglycan biosynthetic process"/>
    <property type="evidence" value="ECO:0007669"/>
    <property type="project" value="UniProtKB-UniRule"/>
</dbReference>
<feature type="binding site" evidence="20">
    <location>
        <position position="130"/>
    </location>
    <ligand>
        <name>UDP-N-acetyl-alpha-D-glucosamine</name>
        <dbReference type="ChEBI" id="CHEBI:57705"/>
    </ligand>
</feature>
<evidence type="ECO:0000256" key="14">
    <source>
        <dbReference type="ARBA" id="ARBA00023268"/>
    </source>
</evidence>
<evidence type="ECO:0000256" key="1">
    <source>
        <dbReference type="ARBA" id="ARBA00004496"/>
    </source>
</evidence>
<keyword evidence="6 20" id="KW-0963">Cytoplasm</keyword>
<feature type="binding site" evidence="20">
    <location>
        <position position="218"/>
    </location>
    <ligand>
        <name>UDP-N-acetyl-alpha-D-glucosamine</name>
        <dbReference type="ChEBI" id="CHEBI:57705"/>
    </ligand>
</feature>
<evidence type="ECO:0000259" key="21">
    <source>
        <dbReference type="Pfam" id="PF00483"/>
    </source>
</evidence>
<feature type="binding site" evidence="20">
    <location>
        <begin position="376"/>
        <end position="377"/>
    </location>
    <ligand>
        <name>acetyl-CoA</name>
        <dbReference type="ChEBI" id="CHEBI:57288"/>
    </ligand>
</feature>
<organism evidence="22 23">
    <name type="scientific">Bianquea renquensis</name>
    <dbReference type="NCBI Taxonomy" id="2763661"/>
    <lineage>
        <taxon>Bacteria</taxon>
        <taxon>Bacillati</taxon>
        <taxon>Bacillota</taxon>
        <taxon>Clostridia</taxon>
        <taxon>Eubacteriales</taxon>
        <taxon>Bianqueaceae</taxon>
        <taxon>Bianquea</taxon>
    </lineage>
</organism>
<dbReference type="PANTHER" id="PTHR43584:SF3">
    <property type="entry name" value="BIFUNCTIONAL PROTEIN GLMU"/>
    <property type="match status" value="1"/>
</dbReference>
<dbReference type="CDD" id="cd03353">
    <property type="entry name" value="LbH_GlmU_C"/>
    <property type="match status" value="1"/>
</dbReference>
<feature type="binding site" evidence="20">
    <location>
        <begin position="68"/>
        <end position="69"/>
    </location>
    <ligand>
        <name>UDP-N-acetyl-alpha-D-glucosamine</name>
        <dbReference type="ChEBI" id="CHEBI:57705"/>
    </ligand>
</feature>
<dbReference type="GO" id="GO:0003977">
    <property type="term" value="F:UDP-N-acetylglucosamine diphosphorylase activity"/>
    <property type="evidence" value="ECO:0007669"/>
    <property type="project" value="UniProtKB-UniRule"/>
</dbReference>
<comment type="pathway">
    <text evidence="20">Bacterial outer membrane biogenesis; LPS lipid A biosynthesis.</text>
</comment>
<comment type="similarity">
    <text evidence="5 20">In the N-terminal section; belongs to the N-acetylglucosamine-1-phosphate uridyltransferase family.</text>
</comment>
<dbReference type="NCBIfam" id="NF010934">
    <property type="entry name" value="PRK14354.1"/>
    <property type="match status" value="1"/>
</dbReference>
<evidence type="ECO:0000256" key="15">
    <source>
        <dbReference type="ARBA" id="ARBA00023315"/>
    </source>
</evidence>
<comment type="caution">
    <text evidence="20">Lacks conserved residue(s) required for the propagation of feature annotation.</text>
</comment>
<feature type="binding site" evidence="20">
    <location>
        <position position="63"/>
    </location>
    <ligand>
        <name>UDP-N-acetyl-alpha-D-glucosamine</name>
        <dbReference type="ChEBI" id="CHEBI:57705"/>
    </ligand>
</feature>
<protein>
    <recommendedName>
        <fullName evidence="20">Bifunctional protein GlmU</fullName>
    </recommendedName>
    <domain>
        <recommendedName>
            <fullName evidence="20">UDP-N-acetylglucosamine pyrophosphorylase</fullName>
            <ecNumber evidence="20">2.7.7.23</ecNumber>
        </recommendedName>
        <alternativeName>
            <fullName evidence="20">N-acetylglucosamine-1-phosphate uridyltransferase</fullName>
        </alternativeName>
    </domain>
    <domain>
        <recommendedName>
            <fullName evidence="20">Glucosamine-1-phosphate N-acetyltransferase</fullName>
            <ecNumber evidence="20">2.3.1.157</ecNumber>
        </recommendedName>
    </domain>
</protein>
<gene>
    <name evidence="20 22" type="primary">glmU</name>
    <name evidence="22" type="ORF">H8730_10170</name>
</gene>
<dbReference type="GO" id="GO:0019134">
    <property type="term" value="F:glucosamine-1-phosphate N-acetyltransferase activity"/>
    <property type="evidence" value="ECO:0007669"/>
    <property type="project" value="UniProtKB-UniRule"/>
</dbReference>
<dbReference type="PROSITE" id="PS00101">
    <property type="entry name" value="HEXAPEP_TRANSFERASES"/>
    <property type="match status" value="1"/>
</dbReference>
<evidence type="ECO:0000313" key="22">
    <source>
        <dbReference type="EMBL" id="MBC8543909.1"/>
    </source>
</evidence>
<feature type="binding site" evidence="20">
    <location>
        <position position="323"/>
    </location>
    <ligand>
        <name>UDP-N-acetyl-alpha-D-glucosamine</name>
        <dbReference type="ChEBI" id="CHEBI:57705"/>
    </ligand>
</feature>
<evidence type="ECO:0000256" key="12">
    <source>
        <dbReference type="ARBA" id="ARBA00022960"/>
    </source>
</evidence>
<evidence type="ECO:0000256" key="6">
    <source>
        <dbReference type="ARBA" id="ARBA00022490"/>
    </source>
</evidence>
<feature type="binding site" evidence="20">
    <location>
        <position position="93"/>
    </location>
    <ligand>
        <name>Mg(2+)</name>
        <dbReference type="ChEBI" id="CHEBI:18420"/>
    </ligand>
</feature>
<sequence>MGTRMKSEKPKCLHEILGYPMLHYIIEASKKVGCEEICVVIGHKGEMVMEALQDTPGITFVQQKEQLGTGHAVMQASKFIEGEPSDVLVLCGDTPLVQGEVLERLLQVHQMEKNAVTVLSTIVENPTGYGRIVRDAGGNFLYSVEQRDATEAQRKIQEVNSGMYCFQSEALLEALAKIDNQNSQGEYYLPDAVPKIMEAGGRAEAAICEDSAVILGVNDRMQLLEATQIMQKRINRRLMAEGVTLLSMENTYVSPHVRIGRDTVLYPGTFLEGNTHIGEHCVIGPNSRIVDCTIGDHVTIQNSTLLDSTIQDFVNVGPFAYVRPGSVIGPSVKVGDFVEIKNSVIGEGTKISHLTYVGDADVGKNINFGCGTVLVNYDGKEKHRSVIEDHAFIGCNTNLVSPVRVGEGAFIAAGSTITSDVPPDALGIARARQVNKEDWVQKRGKR</sequence>
<keyword evidence="16 20" id="KW-0961">Cell wall biogenesis/degradation</keyword>